<name>A0A840I815_9PROT</name>
<dbReference type="Proteomes" id="UP000563524">
    <property type="component" value="Unassembled WGS sequence"/>
</dbReference>
<sequence>MVVAQPIEAPEAPQARQAVASLGGYAYQLYASALAWLRLPTDAVLFLEIAEDYATVAADAMTGTQVKQEQGTITLNSPGVIQAIDDFVQLVRDNPDRLVQFEFLTTAEPTTERALGDRVDGLGGIAAWRSVAEGGPIGPLRSRLEAMELKPGTKAYLAGLDDGGFRSDLVQRITWATGAPSSEALFKRFQDGLLDLGRPRGIPAKVADGAAYQICGWLLRFITEDEERRLSAADLLRLFDEVTRETVPSGTVSRVATALGQSLPAQATGLQVAGSVLEPLPDQGSSGLVIARPTLEADCKRAVRGSAGLWLHGGVGYGKTTTATRVAAPLERPWFVLRLRSQPPEIARAWLDQARIETSVAVPGGVLIDDLPPELFVVGDALTRLADGLRTDDVPFIVTSGLPPELANRDRLGLPADAVHRVPELTEAEVASLVELAGGDPVLWAKYVYLSSGGGHPQLAQALTIDLRDRGWPLEEVQSLDALLGVNAGLEATREVARRRLMTSLCDEHRAMLYRSSIVIGTVTNDIRSAIAGVSPAVRFPGDAATALSGSWLEPASNGYRVSPLVSRAGHQGLGQGEVVATHAAVARSLVEGPQIEGGDIPRIIVHGLAGDAEDVLSFISMGLLTLYHDEAKRLAVIAPMATLRTDQPLHRRSPYVAAMLRAAQLFLAAADEDQSVTGFREIEAAFNDEVEAIEASDLRDMLRALIGSKVLLCAGYAAKSENFVDTLERMAETPSELPKTIEGPDGEALEITPFLASFQVSGSPSVEAATQAIHSLLESDSETASDVLTLLREPVYDFYVSLLTPWSRAVKSGDPLNDAATDAYVGLAEALQDAGHKKLATLGFCAAATAADETNGDQDRALTILDKANVYAADDPEILRVRSRVLLHADRIDEQLALVEDDLDKLASNNPIAAAFFLREVAIGQSRNDRPADAAATLLKAVEKGGGKIGLPLKACLLVDAGVEFWRAGQVASAIAPLGRGYEVTCEMSADVGPQEAAAIRLCGAQICLIWSQAKGGSRPIDSQDVPGPAFASANYDNAKMADFRPVAGAAPVYMLADLERRAGQEAEYAQRRDTLPIDERLPLYDVLCATEEIIESVRELDVERFKQFVPTASLLSLLPRTPADQELGDPGEFMTGGGLLSRDLTDVEQHIRQEAAATFAMQIALRLLAHRSGVGIASLLTDLRAATPPLVSDVLDVAFQGKVATIDDTLVTASVTQAASLGVLTMAVSGHKIRVEFIAEAFLRLFETMRSSPNADLLLSDVFEVARTVLPGALEEQSFLLRNPVRAIPAINEVLKQQGTDKLRISDLLLLLIDATGLRIAAEFREMIRSYA</sequence>
<accession>A0A840I815</accession>
<dbReference type="EMBL" id="JACHOB010000007">
    <property type="protein sequence ID" value="MBB4660248.1"/>
    <property type="molecule type" value="Genomic_DNA"/>
</dbReference>
<evidence type="ECO:0000313" key="1">
    <source>
        <dbReference type="EMBL" id="MBB4660248.1"/>
    </source>
</evidence>
<organism evidence="1 2">
    <name type="scientific">Parvularcula dongshanensis</name>
    <dbReference type="NCBI Taxonomy" id="1173995"/>
    <lineage>
        <taxon>Bacteria</taxon>
        <taxon>Pseudomonadati</taxon>
        <taxon>Pseudomonadota</taxon>
        <taxon>Alphaproteobacteria</taxon>
        <taxon>Parvularculales</taxon>
        <taxon>Parvularculaceae</taxon>
        <taxon>Parvularcula</taxon>
    </lineage>
</organism>
<comment type="caution">
    <text evidence="1">The sequence shown here is derived from an EMBL/GenBank/DDBJ whole genome shotgun (WGS) entry which is preliminary data.</text>
</comment>
<reference evidence="1 2" key="1">
    <citation type="submission" date="2020-08" db="EMBL/GenBank/DDBJ databases">
        <title>Genomic Encyclopedia of Type Strains, Phase IV (KMG-IV): sequencing the most valuable type-strain genomes for metagenomic binning, comparative biology and taxonomic classification.</title>
        <authorList>
            <person name="Goeker M."/>
        </authorList>
    </citation>
    <scope>NUCLEOTIDE SEQUENCE [LARGE SCALE GENOMIC DNA]</scope>
    <source>
        <strain evidence="1 2">DSM 102850</strain>
    </source>
</reference>
<gene>
    <name evidence="1" type="ORF">GGQ59_002798</name>
</gene>
<keyword evidence="2" id="KW-1185">Reference proteome</keyword>
<protein>
    <submittedName>
        <fullName evidence="1">Uncharacterized protein</fullName>
    </submittedName>
</protein>
<dbReference type="InterPro" id="IPR027417">
    <property type="entry name" value="P-loop_NTPase"/>
</dbReference>
<proteinExistence type="predicted"/>
<dbReference type="SUPFAM" id="SSF52540">
    <property type="entry name" value="P-loop containing nucleoside triphosphate hydrolases"/>
    <property type="match status" value="1"/>
</dbReference>
<dbReference type="RefSeq" id="WP_183819633.1">
    <property type="nucleotide sequence ID" value="NZ_JACHOB010000007.1"/>
</dbReference>
<evidence type="ECO:0000313" key="2">
    <source>
        <dbReference type="Proteomes" id="UP000563524"/>
    </source>
</evidence>